<dbReference type="Proteomes" id="UP000183567">
    <property type="component" value="Unassembled WGS sequence"/>
</dbReference>
<protein>
    <submittedName>
        <fullName evidence="3">Uncharacterized protein</fullName>
    </submittedName>
</protein>
<proteinExistence type="predicted"/>
<feature type="chain" id="PRO_5013267136" evidence="2">
    <location>
        <begin position="20"/>
        <end position="157"/>
    </location>
</feature>
<keyword evidence="2" id="KW-0732">Signal</keyword>
<reference evidence="3 4" key="1">
    <citation type="submission" date="2016-03" db="EMBL/GenBank/DDBJ databases">
        <title>Comparative genomics of the ectomycorrhizal sister species Rhizopogon vinicolor and Rhizopogon vesiculosus (Basidiomycota: Boletales) reveals a divergence of the mating type B locus.</title>
        <authorList>
            <person name="Mujic A.B."/>
            <person name="Kuo A."/>
            <person name="Tritt A."/>
            <person name="Lipzen A."/>
            <person name="Chen C."/>
            <person name="Johnson J."/>
            <person name="Sharma A."/>
            <person name="Barry K."/>
            <person name="Grigoriev I.V."/>
            <person name="Spatafora J.W."/>
        </authorList>
    </citation>
    <scope>NUCLEOTIDE SEQUENCE [LARGE SCALE GENOMIC DNA]</scope>
    <source>
        <strain evidence="3 4">AM-OR11-056</strain>
    </source>
</reference>
<evidence type="ECO:0000313" key="3">
    <source>
        <dbReference type="EMBL" id="OJA09371.1"/>
    </source>
</evidence>
<name>A0A1J8PNK9_9AGAM</name>
<organism evidence="3 4">
    <name type="scientific">Rhizopogon vesiculosus</name>
    <dbReference type="NCBI Taxonomy" id="180088"/>
    <lineage>
        <taxon>Eukaryota</taxon>
        <taxon>Fungi</taxon>
        <taxon>Dikarya</taxon>
        <taxon>Basidiomycota</taxon>
        <taxon>Agaricomycotina</taxon>
        <taxon>Agaricomycetes</taxon>
        <taxon>Agaricomycetidae</taxon>
        <taxon>Boletales</taxon>
        <taxon>Suillineae</taxon>
        <taxon>Rhizopogonaceae</taxon>
        <taxon>Rhizopogon</taxon>
    </lineage>
</organism>
<feature type="signal peptide" evidence="2">
    <location>
        <begin position="1"/>
        <end position="19"/>
    </location>
</feature>
<evidence type="ECO:0000313" key="4">
    <source>
        <dbReference type="Proteomes" id="UP000183567"/>
    </source>
</evidence>
<evidence type="ECO:0000256" key="1">
    <source>
        <dbReference type="SAM" id="MobiDB-lite"/>
    </source>
</evidence>
<feature type="region of interest" description="Disordered" evidence="1">
    <location>
        <begin position="70"/>
        <end position="96"/>
    </location>
</feature>
<keyword evidence="4" id="KW-1185">Reference proteome</keyword>
<evidence type="ECO:0000256" key="2">
    <source>
        <dbReference type="SAM" id="SignalP"/>
    </source>
</evidence>
<sequence>MPALFYMLHLLLTFVLLQSSTKFHMALFVDDSSARASHANKKIIREYFELHPEVKDDARFLGLFTGRSRGQKRSFNEGPSDENDQNAPPTTRPHLEITPFHSVTTPSHAGLSLTPRNVLATSSSESHDALVHIPTVTCCHILLIRPGTHLIFHLTRI</sequence>
<dbReference type="EMBL" id="LVVM01005949">
    <property type="protein sequence ID" value="OJA09371.1"/>
    <property type="molecule type" value="Genomic_DNA"/>
</dbReference>
<accession>A0A1J8PNK9</accession>
<gene>
    <name evidence="3" type="ORF">AZE42_08543</name>
</gene>
<comment type="caution">
    <text evidence="3">The sequence shown here is derived from an EMBL/GenBank/DDBJ whole genome shotgun (WGS) entry which is preliminary data.</text>
</comment>
<dbReference type="AlphaFoldDB" id="A0A1J8PNK9"/>
<dbReference type="OrthoDB" id="2689348at2759"/>